<gene>
    <name evidence="2" type="ORF">BN2458_PEG0779</name>
    <name evidence="3" type="ORF">LS75_005400</name>
</gene>
<keyword evidence="4" id="KW-1185">Reference proteome</keyword>
<protein>
    <recommendedName>
        <fullName evidence="6">Cytochrome C</fullName>
    </recommendedName>
</protein>
<reference evidence="3 4" key="1">
    <citation type="journal article" date="2014" name="Genome Announc.">
        <title>Draft genome sequences of eight enterohepatic helicobacter species isolated from both laboratory and wild rodents.</title>
        <authorList>
            <person name="Sheh A."/>
            <person name="Shen Z."/>
            <person name="Fox J.G."/>
        </authorList>
    </citation>
    <scope>NUCLEOTIDE SEQUENCE [LARGE SCALE GENOMIC DNA]</scope>
    <source>
        <strain evidence="3 4">MIT 98-6810</strain>
    </source>
</reference>
<dbReference type="AlphaFoldDB" id="A0A099UCK3"/>
<evidence type="ECO:0008006" key="6">
    <source>
        <dbReference type="Google" id="ProtNLM"/>
    </source>
</evidence>
<organism evidence="2 5">
    <name type="scientific">Helicobacter typhlonius</name>
    <dbReference type="NCBI Taxonomy" id="76936"/>
    <lineage>
        <taxon>Bacteria</taxon>
        <taxon>Pseudomonadati</taxon>
        <taxon>Campylobacterota</taxon>
        <taxon>Epsilonproteobacteria</taxon>
        <taxon>Campylobacterales</taxon>
        <taxon>Helicobacteraceae</taxon>
        <taxon>Helicobacter</taxon>
    </lineage>
</organism>
<dbReference type="PATRIC" id="fig|76936.10.peg.762"/>
<dbReference type="OrthoDB" id="5327074at2"/>
<evidence type="ECO:0000313" key="4">
    <source>
        <dbReference type="Proteomes" id="UP000029925"/>
    </source>
</evidence>
<dbReference type="Proteomes" id="UP000029925">
    <property type="component" value="Unassembled WGS sequence"/>
</dbReference>
<evidence type="ECO:0000313" key="5">
    <source>
        <dbReference type="Proteomes" id="UP000064525"/>
    </source>
</evidence>
<name>A0A099UCK3_9HELI</name>
<reference evidence="2" key="3">
    <citation type="submission" date="2015-11" db="EMBL/GenBank/DDBJ databases">
        <authorList>
            <person name="Zhang Y."/>
            <person name="Guo Z."/>
        </authorList>
    </citation>
    <scope>NUCLEOTIDE SEQUENCE</scope>
    <source>
        <strain evidence="2">1</strain>
    </source>
</reference>
<proteinExistence type="predicted"/>
<dbReference type="Proteomes" id="UP000064525">
    <property type="component" value="Chromosome I"/>
</dbReference>
<evidence type="ECO:0000313" key="2">
    <source>
        <dbReference type="EMBL" id="CUU39665.1"/>
    </source>
</evidence>
<feature type="signal peptide" evidence="1">
    <location>
        <begin position="1"/>
        <end position="16"/>
    </location>
</feature>
<sequence length="124" mass="14493">MKIFLILALCYVGVFAKSNQMTQLMQNMEYAMEQMQRGFLYNKKEWIDAGLNELKELNKQLVRIDSNVYLNQRRDMNVANIIVSRTSENIDLMEKFIKQNDMLKSADVYGRILTACVSCHAISW</sequence>
<dbReference type="EMBL" id="LN907858">
    <property type="protein sequence ID" value="CUU39665.1"/>
    <property type="molecule type" value="Genomic_DNA"/>
</dbReference>
<feature type="chain" id="PRO_5044540544" description="Cytochrome C" evidence="1">
    <location>
        <begin position="17"/>
        <end position="124"/>
    </location>
</feature>
<dbReference type="STRING" id="76936.BN2458_PEG0779"/>
<evidence type="ECO:0000256" key="1">
    <source>
        <dbReference type="SAM" id="SignalP"/>
    </source>
</evidence>
<evidence type="ECO:0000313" key="3">
    <source>
        <dbReference type="EMBL" id="TLD78429.1"/>
    </source>
</evidence>
<dbReference type="KEGG" id="hty:BN2458_PEG0779"/>
<dbReference type="GeneID" id="78151037"/>
<dbReference type="RefSeq" id="WP_034327074.1">
    <property type="nucleotide sequence ID" value="NZ_CAJTQN010000004.1"/>
</dbReference>
<accession>A0A099UCK3</accession>
<dbReference type="EMBL" id="JRPF02000005">
    <property type="protein sequence ID" value="TLD78429.1"/>
    <property type="molecule type" value="Genomic_DNA"/>
</dbReference>
<reference evidence="5" key="2">
    <citation type="submission" date="2015-11" db="EMBL/GenBank/DDBJ databases">
        <authorList>
            <person name="Anvar S.Y."/>
        </authorList>
    </citation>
    <scope>NUCLEOTIDE SEQUENCE [LARGE SCALE GENOMIC DNA]</scope>
</reference>
<keyword evidence="1" id="KW-0732">Signal</keyword>